<dbReference type="EMBL" id="SCFR01000016">
    <property type="protein sequence ID" value="TFF65804.1"/>
    <property type="molecule type" value="Genomic_DNA"/>
</dbReference>
<dbReference type="SUPFAM" id="SSF51351">
    <property type="entry name" value="Triosephosphate isomerase (TIM)"/>
    <property type="match status" value="1"/>
</dbReference>
<dbReference type="Gene3D" id="3.20.20.70">
    <property type="entry name" value="Aldolase class I"/>
    <property type="match status" value="1"/>
</dbReference>
<dbReference type="GO" id="GO:0004807">
    <property type="term" value="F:triose-phosphate isomerase activity"/>
    <property type="evidence" value="ECO:0007669"/>
    <property type="project" value="UniProtKB-EC"/>
</dbReference>
<keyword evidence="3" id="KW-1185">Reference proteome</keyword>
<sequence>MKIDLKGNFFVFNPKSYLYGEKLINYAKIADKMAKKYPNIDIFVTAPYADLYRLSLETENIIVTSQHLDGIDPGRGMGLVLADSLLNVGVKATFLNHAEYPLSLSELSRSIKKAKELNIITIVCADSVEEAKSIANFDVDIILCEPTELIGTGITSNRDYVKSTSSAIRNINPNVLIMQAAGVSTAEDVYNIITQGADGTGCTSGIVKADNPEQMIIDMIEAVNKAIGG</sequence>
<dbReference type="InterPro" id="IPR013785">
    <property type="entry name" value="Aldolase_TIM"/>
</dbReference>
<evidence type="ECO:0000256" key="1">
    <source>
        <dbReference type="ARBA" id="ARBA00023235"/>
    </source>
</evidence>
<reference evidence="2 3" key="1">
    <citation type="submission" date="2019-01" db="EMBL/GenBank/DDBJ databases">
        <title>Draft Genome Sequences of Helcococcus ovis Strains Isolated from the Uterus and Vagina of Dairy Cows with Metritis.</title>
        <authorList>
            <person name="Cunha F."/>
            <person name="Jeon S.J."/>
            <person name="Kutzer P."/>
            <person name="Galvao K.N."/>
        </authorList>
    </citation>
    <scope>NUCLEOTIDE SEQUENCE [LARGE SCALE GENOMIC DNA]</scope>
    <source>
        <strain evidence="2 3">KG-37</strain>
    </source>
</reference>
<evidence type="ECO:0000313" key="2">
    <source>
        <dbReference type="EMBL" id="TFF65804.1"/>
    </source>
</evidence>
<name>A0A4R9C0Y4_9FIRM</name>
<proteinExistence type="predicted"/>
<dbReference type="EC" id="5.3.1.1" evidence="2"/>
<accession>A0A4R9C0Y4</accession>
<comment type="caution">
    <text evidence="2">The sequence shown here is derived from an EMBL/GenBank/DDBJ whole genome shotgun (WGS) entry which is preliminary data.</text>
</comment>
<dbReference type="GeneID" id="97031156"/>
<gene>
    <name evidence="2" type="ORF">EQF91_05260</name>
</gene>
<organism evidence="2 3">
    <name type="scientific">Helcococcus ovis</name>
    <dbReference type="NCBI Taxonomy" id="72026"/>
    <lineage>
        <taxon>Bacteria</taxon>
        <taxon>Bacillati</taxon>
        <taxon>Bacillota</taxon>
        <taxon>Tissierellia</taxon>
        <taxon>Tissierellales</taxon>
        <taxon>Peptoniphilaceae</taxon>
        <taxon>Helcococcus</taxon>
    </lineage>
</organism>
<protein>
    <submittedName>
        <fullName evidence="2">Triose-phosphate isomerase</fullName>
        <ecNumber evidence="2">5.3.1.1</ecNumber>
    </submittedName>
</protein>
<dbReference type="PROSITE" id="PS51440">
    <property type="entry name" value="TIM_2"/>
    <property type="match status" value="1"/>
</dbReference>
<dbReference type="AlphaFoldDB" id="A0A4R9C0Y4"/>
<dbReference type="Pfam" id="PF00121">
    <property type="entry name" value="TIM"/>
    <property type="match status" value="1"/>
</dbReference>
<dbReference type="OrthoDB" id="2571246at2"/>
<dbReference type="Proteomes" id="UP000297454">
    <property type="component" value="Unassembled WGS sequence"/>
</dbReference>
<dbReference type="RefSeq" id="WP_134711080.1">
    <property type="nucleotide sequence ID" value="NZ_CP119081.1"/>
</dbReference>
<keyword evidence="1 2" id="KW-0413">Isomerase</keyword>
<dbReference type="InterPro" id="IPR035990">
    <property type="entry name" value="TIM_sf"/>
</dbReference>
<dbReference type="InterPro" id="IPR000652">
    <property type="entry name" value="Triosephosphate_isomerase"/>
</dbReference>
<dbReference type="NCBIfam" id="NF003302">
    <property type="entry name" value="PRK04302.1"/>
    <property type="match status" value="1"/>
</dbReference>
<evidence type="ECO:0000313" key="3">
    <source>
        <dbReference type="Proteomes" id="UP000297454"/>
    </source>
</evidence>